<dbReference type="Proteomes" id="UP000308836">
    <property type="component" value="Unassembled WGS sequence"/>
</dbReference>
<proteinExistence type="predicted"/>
<evidence type="ECO:0000313" key="1">
    <source>
        <dbReference type="EMBL" id="TGY65264.1"/>
    </source>
</evidence>
<accession>A0AC61R5J4</accession>
<reference evidence="1" key="1">
    <citation type="submission" date="2019-04" db="EMBL/GenBank/DDBJ databases">
        <title>Microbes associate with the intestines of laboratory mice.</title>
        <authorList>
            <person name="Navarre W."/>
            <person name="Wong E."/>
            <person name="Huang K."/>
            <person name="Tropini C."/>
            <person name="Ng K."/>
            <person name="Yu B."/>
        </authorList>
    </citation>
    <scope>NUCLEOTIDE SEQUENCE</scope>
    <source>
        <strain evidence="1">NM09_H32</strain>
    </source>
</reference>
<organism evidence="1 2">
    <name type="scientific">Dubosiella muris</name>
    <dbReference type="NCBI Taxonomy" id="3038133"/>
    <lineage>
        <taxon>Bacteria</taxon>
        <taxon>Bacillati</taxon>
        <taxon>Bacillota</taxon>
        <taxon>Erysipelotrichia</taxon>
        <taxon>Erysipelotrichales</taxon>
        <taxon>Erysipelotrichaceae</taxon>
        <taxon>Dubosiella</taxon>
    </lineage>
</organism>
<dbReference type="EMBL" id="SRYG01000020">
    <property type="protein sequence ID" value="TGY65264.1"/>
    <property type="molecule type" value="Genomic_DNA"/>
</dbReference>
<gene>
    <name evidence="1" type="ORF">E5336_09550</name>
</gene>
<keyword evidence="2" id="KW-1185">Reference proteome</keyword>
<protein>
    <submittedName>
        <fullName evidence="1">Peptidase</fullName>
    </submittedName>
</protein>
<name>A0AC61R5J4_9FIRM</name>
<sequence>MKTTRKIFGLVWAVCVGAACLLPVYAEDYSNTEEWYTKCTKPQTSESDVKACEGFQQYQNEKRQQLSSSINNFNESIATLENDVERVASLAQEQKALAEQLSAQIAETENAIAMLDTNIRQLENEIQAKQAEIEMWDAQIKDRMRQEQSSLGTNMVIDLVMGSKDLNDMLRRISGIERITENDQDQIEQLNKLKAELEVQRAEVVRLKEEQEAHRQQLENQKAEAKALEESYNALVAQYEQQIAELQAQKRAAQADMDAIRPFTITTAMAGTVLSSVPGFVLPISGGGKSAGTWAYPSGGLHLGLDWAVPIGTPVVAPADGLILYAANPVPSNSGYLGNWSGYPIGGGNTVEMLCNVNGTLYAISFAHLSQEGMAVSAGQMVSQGQVIAATGNSGNTSGPHCHIEVYNLGNMSVEQAVQRFAAGADFAWGTGWNTTSTSCEATGGATPCRERPEKFFS</sequence>
<comment type="caution">
    <text evidence="1">The sequence shown here is derived from an EMBL/GenBank/DDBJ whole genome shotgun (WGS) entry which is preliminary data.</text>
</comment>
<evidence type="ECO:0000313" key="2">
    <source>
        <dbReference type="Proteomes" id="UP000308836"/>
    </source>
</evidence>